<dbReference type="InterPro" id="IPR011989">
    <property type="entry name" value="ARM-like"/>
</dbReference>
<comment type="catalytic activity">
    <reaction evidence="10">
        <text>NAD(+) + H2O = ADP-D-ribose + nicotinamide + H(+)</text>
        <dbReference type="Rhea" id="RHEA:16301"/>
        <dbReference type="ChEBI" id="CHEBI:15377"/>
        <dbReference type="ChEBI" id="CHEBI:15378"/>
        <dbReference type="ChEBI" id="CHEBI:17154"/>
        <dbReference type="ChEBI" id="CHEBI:57540"/>
        <dbReference type="ChEBI" id="CHEBI:57967"/>
        <dbReference type="EC" id="3.2.2.6"/>
    </reaction>
    <physiologicalReaction direction="left-to-right" evidence="10">
        <dbReference type="Rhea" id="RHEA:16302"/>
    </physiologicalReaction>
</comment>
<organism evidence="14 15">
    <name type="scientific">Bugula neritina</name>
    <name type="common">Brown bryozoan</name>
    <name type="synonym">Sertularia neritina</name>
    <dbReference type="NCBI Taxonomy" id="10212"/>
    <lineage>
        <taxon>Eukaryota</taxon>
        <taxon>Metazoa</taxon>
        <taxon>Spiralia</taxon>
        <taxon>Lophotrochozoa</taxon>
        <taxon>Bryozoa</taxon>
        <taxon>Gymnolaemata</taxon>
        <taxon>Cheilostomatida</taxon>
        <taxon>Flustrina</taxon>
        <taxon>Buguloidea</taxon>
        <taxon>Bugulidae</taxon>
        <taxon>Bugula</taxon>
    </lineage>
</organism>
<feature type="domain" description="SAM" evidence="13">
    <location>
        <begin position="626"/>
        <end position="690"/>
    </location>
</feature>
<keyword evidence="7" id="KW-0378">Hydrolase</keyword>
<dbReference type="EMBL" id="VXIV02003369">
    <property type="protein sequence ID" value="KAF6017666.1"/>
    <property type="molecule type" value="Genomic_DNA"/>
</dbReference>
<comment type="subcellular location">
    <subcellularLocation>
        <location evidence="1">Cytoplasm</location>
    </subcellularLocation>
</comment>
<feature type="compositionally biased region" description="Polar residues" evidence="11">
    <location>
        <begin position="141"/>
        <end position="161"/>
    </location>
</feature>
<dbReference type="InterPro" id="IPR039184">
    <property type="entry name" value="SARM1"/>
</dbReference>
<dbReference type="GO" id="GO:0007165">
    <property type="term" value="P:signal transduction"/>
    <property type="evidence" value="ECO:0007669"/>
    <property type="project" value="InterPro"/>
</dbReference>
<dbReference type="InterPro" id="IPR000157">
    <property type="entry name" value="TIR_dom"/>
</dbReference>
<evidence type="ECO:0000256" key="6">
    <source>
        <dbReference type="ARBA" id="ARBA00022737"/>
    </source>
</evidence>
<dbReference type="GO" id="GO:0030425">
    <property type="term" value="C:dendrite"/>
    <property type="evidence" value="ECO:0007669"/>
    <property type="project" value="TreeGrafter"/>
</dbReference>
<dbReference type="Pfam" id="PF13676">
    <property type="entry name" value="TIR_2"/>
    <property type="match status" value="1"/>
</dbReference>
<dbReference type="PROSITE" id="PS50104">
    <property type="entry name" value="TIR"/>
    <property type="match status" value="1"/>
</dbReference>
<evidence type="ECO:0000256" key="1">
    <source>
        <dbReference type="ARBA" id="ARBA00004496"/>
    </source>
</evidence>
<keyword evidence="9" id="KW-0520">NAD</keyword>
<dbReference type="GO" id="GO:0045087">
    <property type="term" value="P:innate immune response"/>
    <property type="evidence" value="ECO:0007669"/>
    <property type="project" value="UniProtKB-KW"/>
</dbReference>
<dbReference type="Gene3D" id="1.25.10.10">
    <property type="entry name" value="Leucine-rich Repeat Variant"/>
    <property type="match status" value="1"/>
</dbReference>
<dbReference type="SMART" id="SM00454">
    <property type="entry name" value="SAM"/>
    <property type="match status" value="2"/>
</dbReference>
<keyword evidence="6" id="KW-0677">Repeat</keyword>
<proteinExistence type="inferred from homology"/>
<dbReference type="InterPro" id="IPR016024">
    <property type="entry name" value="ARM-type_fold"/>
</dbReference>
<evidence type="ECO:0000256" key="10">
    <source>
        <dbReference type="ARBA" id="ARBA00047304"/>
    </source>
</evidence>
<evidence type="ECO:0000256" key="4">
    <source>
        <dbReference type="ARBA" id="ARBA00022490"/>
    </source>
</evidence>
<evidence type="ECO:0000256" key="7">
    <source>
        <dbReference type="ARBA" id="ARBA00022801"/>
    </source>
</evidence>
<evidence type="ECO:0000313" key="15">
    <source>
        <dbReference type="Proteomes" id="UP000593567"/>
    </source>
</evidence>
<dbReference type="SMART" id="SM00255">
    <property type="entry name" value="TIR"/>
    <property type="match status" value="1"/>
</dbReference>
<evidence type="ECO:0000256" key="3">
    <source>
        <dbReference type="ARBA" id="ARBA00011982"/>
    </source>
</evidence>
<evidence type="ECO:0000256" key="2">
    <source>
        <dbReference type="ARBA" id="ARBA00008291"/>
    </source>
</evidence>
<evidence type="ECO:0000256" key="9">
    <source>
        <dbReference type="ARBA" id="ARBA00023027"/>
    </source>
</evidence>
<dbReference type="GO" id="GO:0005737">
    <property type="term" value="C:cytoplasm"/>
    <property type="evidence" value="ECO:0007669"/>
    <property type="project" value="UniProtKB-SubCell"/>
</dbReference>
<comment type="caution">
    <text evidence="14">The sequence shown here is derived from an EMBL/GenBank/DDBJ whole genome shotgun (WGS) entry which is preliminary data.</text>
</comment>
<evidence type="ECO:0000259" key="12">
    <source>
        <dbReference type="PROSITE" id="PS50104"/>
    </source>
</evidence>
<dbReference type="PROSITE" id="PS50105">
    <property type="entry name" value="SAM_DOMAIN"/>
    <property type="match status" value="1"/>
</dbReference>
<dbReference type="GO" id="GO:0034128">
    <property type="term" value="P:negative regulation of MyD88-independent toll-like receptor signaling pathway"/>
    <property type="evidence" value="ECO:0007669"/>
    <property type="project" value="InterPro"/>
</dbReference>
<feature type="region of interest" description="Disordered" evidence="11">
    <location>
        <begin position="140"/>
        <end position="161"/>
    </location>
</feature>
<dbReference type="Pfam" id="PF07647">
    <property type="entry name" value="SAM_2"/>
    <property type="match status" value="2"/>
</dbReference>
<protein>
    <recommendedName>
        <fullName evidence="3">ADP-ribosyl cyclase/cyclic ADP-ribose hydrolase</fullName>
        <ecNumber evidence="3">3.2.2.6</ecNumber>
    </recommendedName>
</protein>
<dbReference type="SUPFAM" id="SSF48371">
    <property type="entry name" value="ARM repeat"/>
    <property type="match status" value="1"/>
</dbReference>
<keyword evidence="4" id="KW-0963">Cytoplasm</keyword>
<dbReference type="InterPro" id="IPR035897">
    <property type="entry name" value="Toll_tir_struct_dom_sf"/>
</dbReference>
<evidence type="ECO:0000256" key="8">
    <source>
        <dbReference type="ARBA" id="ARBA00022859"/>
    </source>
</evidence>
<dbReference type="Proteomes" id="UP000593567">
    <property type="component" value="Unassembled WGS sequence"/>
</dbReference>
<name>A0A7J7IVS7_BUGNE</name>
<feature type="compositionally biased region" description="Low complexity" evidence="11">
    <location>
        <begin position="196"/>
        <end position="223"/>
    </location>
</feature>
<evidence type="ECO:0000256" key="5">
    <source>
        <dbReference type="ARBA" id="ARBA00022588"/>
    </source>
</evidence>
<dbReference type="InterPro" id="IPR001660">
    <property type="entry name" value="SAM"/>
</dbReference>
<dbReference type="GO" id="GO:0048678">
    <property type="term" value="P:response to axon injury"/>
    <property type="evidence" value="ECO:0007669"/>
    <property type="project" value="InterPro"/>
</dbReference>
<dbReference type="GO" id="GO:0035591">
    <property type="term" value="F:signaling adaptor activity"/>
    <property type="evidence" value="ECO:0007669"/>
    <property type="project" value="InterPro"/>
</dbReference>
<dbReference type="SUPFAM" id="SSF47769">
    <property type="entry name" value="SAM/Pointed domain"/>
    <property type="match status" value="2"/>
</dbReference>
<dbReference type="AlphaFoldDB" id="A0A7J7IVS7"/>
<keyword evidence="15" id="KW-1185">Reference proteome</keyword>
<gene>
    <name evidence="14" type="ORF">EB796_024033</name>
</gene>
<keyword evidence="8" id="KW-0391">Immunity</keyword>
<evidence type="ECO:0000259" key="13">
    <source>
        <dbReference type="PROSITE" id="PS50105"/>
    </source>
</evidence>
<dbReference type="PANTHER" id="PTHR22998:SF1">
    <property type="entry name" value="NAD(+) HYDROLASE SARM1"/>
    <property type="match status" value="1"/>
</dbReference>
<dbReference type="GO" id="GO:0003953">
    <property type="term" value="F:NAD+ nucleosidase activity"/>
    <property type="evidence" value="ECO:0007669"/>
    <property type="project" value="InterPro"/>
</dbReference>
<sequence>MMLSDKLFARPYYKLKYLVMATHHKRVSPPLSSDGTKIQKSPAFRSASDAACPVAPAPGCHDTLVSLSLANTGSPGTPKRWERTQSEVYLKGRALPTNVMESALFLDNGASSGSDSSISDGGTKMSEHTKVYWDLPGAVEETNTTGGMASSRTNTNRSGAGNMKFTLQTIHQKEELTNDPFPSVGYGQYKPVKPPAVTSSAKTSSSSSTYESASGSSFGSAAGTHSTGGTIYSVYEQQSGPGTIRITKRQSSYEASYPPEELDIPPPSLNMTSAASQQMGFEGELVKLKENIHQLTSDSTTEQTTALDNILHSLKSAWTTPQYGRTLAYTLCDTLRTEGGLCTIIKNCSSEIYDILLGSARVLSQSLTSPNREYLITVDSGLNTVVCMSNKNKQDANILAASTGILEGLFKHSENTCRRLVELGSLDLMSYSCRSSDQCTLRNCAMGLANLALYGSTENHEAMMAAKIPDWLFPMAFSGDDVVRYYSSLAICALTVSREFAPLIEKSGTMALVEPFILSHSPIAFAHSTHIHFQGKADDWLKRLVPMLKSKSRQSQALAAFHFAMEAAVKNEQKNVKILYDIGAISPLKEVAASPNKLASKFACEALKVLGEQIPYTLSSHSPPLWTKTDVQNWLKQIGFDEFAEKFFKLNIDGDILLSLSLQQLKDDVGVTNGIARQRFWKRLTELKLNTDYTSCDSSKLCSWLVKVDPQLLQYAYKMLSAGVTVDTLPHLTEDHLKCDCHIMNGIHRLRILQAVTGRVEFQHSRSLDGPEIDVDKVTKDLDVFISYRRATGSQLASLLKVHLQLRGFTVFLDIEKLAAGRFDDRLLDSVKQAKHFILVLSKDALERCVNDDLNKDWVHKEIVAALNSKCNVVPVMDEFKWPTADSLPDDMKSITKFNGVRWIHDYQDACVDKLEHFLRSS</sequence>
<feature type="region of interest" description="Disordered" evidence="11">
    <location>
        <begin position="194"/>
        <end position="223"/>
    </location>
</feature>
<dbReference type="Gene3D" id="3.40.50.10140">
    <property type="entry name" value="Toll/interleukin-1 receptor homology (TIR) domain"/>
    <property type="match status" value="1"/>
</dbReference>
<dbReference type="GO" id="GO:0061809">
    <property type="term" value="F:NAD+ nucleosidase activity, cyclic ADP-ribose generating"/>
    <property type="evidence" value="ECO:0007669"/>
    <property type="project" value="UniProtKB-EC"/>
</dbReference>
<accession>A0A7J7IVS7</accession>
<comment type="similarity">
    <text evidence="2">Belongs to the SARM1 family.</text>
</comment>
<evidence type="ECO:0000313" key="14">
    <source>
        <dbReference type="EMBL" id="KAF6017666.1"/>
    </source>
</evidence>
<keyword evidence="5" id="KW-0399">Innate immunity</keyword>
<dbReference type="InterPro" id="IPR013761">
    <property type="entry name" value="SAM/pointed_sf"/>
</dbReference>
<dbReference type="Gene3D" id="1.10.150.50">
    <property type="entry name" value="Transcription Factor, Ets-1"/>
    <property type="match status" value="2"/>
</dbReference>
<evidence type="ECO:0000256" key="11">
    <source>
        <dbReference type="SAM" id="MobiDB-lite"/>
    </source>
</evidence>
<feature type="domain" description="TIR" evidence="12">
    <location>
        <begin position="780"/>
        <end position="922"/>
    </location>
</feature>
<dbReference type="PANTHER" id="PTHR22998">
    <property type="entry name" value="SARM1"/>
    <property type="match status" value="1"/>
</dbReference>
<reference evidence="14" key="1">
    <citation type="submission" date="2020-06" db="EMBL/GenBank/DDBJ databases">
        <title>Draft genome of Bugula neritina, a colonial animal packing powerful symbionts and potential medicines.</title>
        <authorList>
            <person name="Rayko M."/>
        </authorList>
    </citation>
    <scope>NUCLEOTIDE SEQUENCE [LARGE SCALE GENOMIC DNA]</scope>
    <source>
        <strain evidence="14">Kwan_BN1</strain>
    </source>
</reference>
<dbReference type="EC" id="3.2.2.6" evidence="3"/>
<dbReference type="SUPFAM" id="SSF52200">
    <property type="entry name" value="Toll/Interleukin receptor TIR domain"/>
    <property type="match status" value="1"/>
</dbReference>
<dbReference type="OrthoDB" id="202764at2759"/>